<evidence type="ECO:0000256" key="1">
    <source>
        <dbReference type="ARBA" id="ARBA00022741"/>
    </source>
</evidence>
<dbReference type="InterPro" id="IPR003778">
    <property type="entry name" value="CT_A_B"/>
</dbReference>
<dbReference type="GO" id="GO:0016787">
    <property type="term" value="F:hydrolase activity"/>
    <property type="evidence" value="ECO:0007669"/>
    <property type="project" value="UniProtKB-KW"/>
</dbReference>
<dbReference type="EMBL" id="PDZR01000003">
    <property type="protein sequence ID" value="PNG27068.1"/>
    <property type="molecule type" value="Genomic_DNA"/>
</dbReference>
<dbReference type="Proteomes" id="UP000236286">
    <property type="component" value="Unassembled WGS sequence"/>
</dbReference>
<reference evidence="5 6" key="1">
    <citation type="submission" date="2017-10" db="EMBL/GenBank/DDBJ databases">
        <title>Genome announcement of Methylocella silvestris TVC from permafrost.</title>
        <authorList>
            <person name="Wang J."/>
            <person name="Geng K."/>
            <person name="Ul-Haque F."/>
            <person name="Crombie A.T."/>
            <person name="Street L.E."/>
            <person name="Wookey P.A."/>
            <person name="Murrell J.C."/>
            <person name="Pratscher J."/>
        </authorList>
    </citation>
    <scope>NUCLEOTIDE SEQUENCE [LARGE SCALE GENOMIC DNA]</scope>
    <source>
        <strain evidence="5 6">TVC</strain>
    </source>
</reference>
<dbReference type="RefSeq" id="WP_102842657.1">
    <property type="nucleotide sequence ID" value="NZ_PDZR01000003.1"/>
</dbReference>
<dbReference type="SUPFAM" id="SSF50891">
    <property type="entry name" value="Cyclophilin-like"/>
    <property type="match status" value="1"/>
</dbReference>
<protein>
    <submittedName>
        <fullName evidence="5">Urea amidolyase</fullName>
    </submittedName>
</protein>
<organism evidence="5 6">
    <name type="scientific">Methylocella silvestris</name>
    <dbReference type="NCBI Taxonomy" id="199596"/>
    <lineage>
        <taxon>Bacteria</taxon>
        <taxon>Pseudomonadati</taxon>
        <taxon>Pseudomonadota</taxon>
        <taxon>Alphaproteobacteria</taxon>
        <taxon>Hyphomicrobiales</taxon>
        <taxon>Beijerinckiaceae</taxon>
        <taxon>Methylocella</taxon>
    </lineage>
</organism>
<evidence type="ECO:0000313" key="6">
    <source>
        <dbReference type="Proteomes" id="UP000236286"/>
    </source>
</evidence>
<dbReference type="InterPro" id="IPR029000">
    <property type="entry name" value="Cyclophilin-like_dom_sf"/>
</dbReference>
<comment type="caution">
    <text evidence="5">The sequence shown here is derived from an EMBL/GenBank/DDBJ whole genome shotgun (WGS) entry which is preliminary data.</text>
</comment>
<sequence length="338" mass="35091">MARTLRILGAGPGATIQDAGRIGYMRYGVTPAGPMDPAAFATVAAALENEPHAAAIEISVGGLSVDAEDEPLCVAFAGGVFDWRRNGEALPVAARIRLAPGETLTARAGAIGAWAYLGVVGGFETPLRLGSRSTHLRSQIGGFEGRMLGAGDALPCAAGALLTEAALDAPWLAASMAPFRVLPGPQDDYFAAEALDAFFGEVFTLTPRADRMAYAFSGPPIDHARGYNIVSDGVALGAIQIAGDRAPLILMADRQPTGGYPKLGHVIGADIGRLAQLRPGERCRFKAVSLDEALAAQAALQAQILTTAQRLQPLVRRATTEALLRANLIDGATDALAD</sequence>
<gene>
    <name evidence="5" type="ORF">CR492_05060</name>
</gene>
<evidence type="ECO:0000259" key="4">
    <source>
        <dbReference type="SMART" id="SM00797"/>
    </source>
</evidence>
<dbReference type="InterPro" id="IPR052708">
    <property type="entry name" value="PxpC"/>
</dbReference>
<dbReference type="OrthoDB" id="9768696at2"/>
<dbReference type="GO" id="GO:0005524">
    <property type="term" value="F:ATP binding"/>
    <property type="evidence" value="ECO:0007669"/>
    <property type="project" value="UniProtKB-KW"/>
</dbReference>
<evidence type="ECO:0000313" key="5">
    <source>
        <dbReference type="EMBL" id="PNG27068.1"/>
    </source>
</evidence>
<evidence type="ECO:0000256" key="2">
    <source>
        <dbReference type="ARBA" id="ARBA00022801"/>
    </source>
</evidence>
<dbReference type="Gene3D" id="2.40.100.10">
    <property type="entry name" value="Cyclophilin-like"/>
    <property type="match status" value="1"/>
</dbReference>
<proteinExistence type="predicted"/>
<accession>A0A2J7TJW2</accession>
<keyword evidence="5" id="KW-0456">Lyase</keyword>
<evidence type="ECO:0000256" key="3">
    <source>
        <dbReference type="ARBA" id="ARBA00022840"/>
    </source>
</evidence>
<dbReference type="PANTHER" id="PTHR43309">
    <property type="entry name" value="5-OXOPROLINASE SUBUNIT C"/>
    <property type="match status" value="1"/>
</dbReference>
<dbReference type="AlphaFoldDB" id="A0A2J7TJW2"/>
<dbReference type="Pfam" id="PF02626">
    <property type="entry name" value="CT_A_B"/>
    <property type="match status" value="1"/>
</dbReference>
<dbReference type="PANTHER" id="PTHR43309:SF3">
    <property type="entry name" value="5-OXOPROLINASE SUBUNIT C"/>
    <property type="match status" value="1"/>
</dbReference>
<name>A0A2J7TJW2_METSI</name>
<keyword evidence="1" id="KW-0547">Nucleotide-binding</keyword>
<dbReference type="SMART" id="SM00797">
    <property type="entry name" value="AHS2"/>
    <property type="match status" value="1"/>
</dbReference>
<dbReference type="NCBIfam" id="TIGR00724">
    <property type="entry name" value="urea_amlyse_rel"/>
    <property type="match status" value="1"/>
</dbReference>
<dbReference type="GO" id="GO:0016829">
    <property type="term" value="F:lyase activity"/>
    <property type="evidence" value="ECO:0007669"/>
    <property type="project" value="UniProtKB-KW"/>
</dbReference>
<feature type="domain" description="Carboxyltransferase" evidence="4">
    <location>
        <begin position="26"/>
        <end position="303"/>
    </location>
</feature>
<keyword evidence="2" id="KW-0378">Hydrolase</keyword>
<keyword evidence="3" id="KW-0067">ATP-binding</keyword>